<name>A0A9P8TPU5_WICPI</name>
<proteinExistence type="predicted"/>
<dbReference type="Proteomes" id="UP000774326">
    <property type="component" value="Unassembled WGS sequence"/>
</dbReference>
<reference evidence="1" key="2">
    <citation type="submission" date="2021-01" db="EMBL/GenBank/DDBJ databases">
        <authorList>
            <person name="Schikora-Tamarit M.A."/>
        </authorList>
    </citation>
    <scope>NUCLEOTIDE SEQUENCE</scope>
    <source>
        <strain evidence="1">CBS2887</strain>
    </source>
</reference>
<protein>
    <submittedName>
        <fullName evidence="1">Uncharacterized protein</fullName>
    </submittedName>
</protein>
<gene>
    <name evidence="1" type="ORF">WICPIJ_002399</name>
</gene>
<keyword evidence="2" id="KW-1185">Reference proteome</keyword>
<dbReference type="AlphaFoldDB" id="A0A9P8TPU5"/>
<dbReference type="EMBL" id="JAEUBG010001292">
    <property type="protein sequence ID" value="KAH3686600.1"/>
    <property type="molecule type" value="Genomic_DNA"/>
</dbReference>
<reference evidence="1" key="1">
    <citation type="journal article" date="2021" name="Open Biol.">
        <title>Shared evolutionary footprints suggest mitochondrial oxidative damage underlies multiple complex I losses in fungi.</title>
        <authorList>
            <person name="Schikora-Tamarit M.A."/>
            <person name="Marcet-Houben M."/>
            <person name="Nosek J."/>
            <person name="Gabaldon T."/>
        </authorList>
    </citation>
    <scope>NUCLEOTIDE SEQUENCE</scope>
    <source>
        <strain evidence="1">CBS2887</strain>
    </source>
</reference>
<evidence type="ECO:0000313" key="2">
    <source>
        <dbReference type="Proteomes" id="UP000774326"/>
    </source>
</evidence>
<evidence type="ECO:0000313" key="1">
    <source>
        <dbReference type="EMBL" id="KAH3686600.1"/>
    </source>
</evidence>
<accession>A0A9P8TPU5</accession>
<organism evidence="1 2">
    <name type="scientific">Wickerhamomyces pijperi</name>
    <name type="common">Yeast</name>
    <name type="synonym">Pichia pijperi</name>
    <dbReference type="NCBI Taxonomy" id="599730"/>
    <lineage>
        <taxon>Eukaryota</taxon>
        <taxon>Fungi</taxon>
        <taxon>Dikarya</taxon>
        <taxon>Ascomycota</taxon>
        <taxon>Saccharomycotina</taxon>
        <taxon>Saccharomycetes</taxon>
        <taxon>Phaffomycetales</taxon>
        <taxon>Wickerhamomycetaceae</taxon>
        <taxon>Wickerhamomyces</taxon>
    </lineage>
</organism>
<sequence>MTFAPFVAVVADPRLFEWFTVKEIPVELGLLETVETVPEAEPTEEKTPVLAVLAVAGSELGMIRCLINFIDIILQVRFCIRSLYGKEAFAFEYIFHRASEDEEEESISFQSVFDI</sequence>
<comment type="caution">
    <text evidence="1">The sequence shown here is derived from an EMBL/GenBank/DDBJ whole genome shotgun (WGS) entry which is preliminary data.</text>
</comment>